<dbReference type="STRING" id="32473.ENSXCOP00000025145"/>
<feature type="compositionally biased region" description="Low complexity" evidence="14">
    <location>
        <begin position="486"/>
        <end position="497"/>
    </location>
</feature>
<dbReference type="InterPro" id="IPR012112">
    <property type="entry name" value="REV1"/>
</dbReference>
<keyword evidence="9 13" id="KW-0460">Magnesium</keyword>
<feature type="region of interest" description="Disordered" evidence="14">
    <location>
        <begin position="484"/>
        <end position="515"/>
    </location>
</feature>
<evidence type="ECO:0000256" key="9">
    <source>
        <dbReference type="ARBA" id="ARBA00022842"/>
    </source>
</evidence>
<dbReference type="GO" id="GO:0017125">
    <property type="term" value="F:deoxycytidyl transferase activity"/>
    <property type="evidence" value="ECO:0007669"/>
    <property type="project" value="TreeGrafter"/>
</dbReference>
<dbReference type="Pfam" id="PF11799">
    <property type="entry name" value="IMS_C"/>
    <property type="match status" value="1"/>
</dbReference>
<dbReference type="GO" id="GO:0070987">
    <property type="term" value="P:error-free translesion synthesis"/>
    <property type="evidence" value="ECO:0007669"/>
    <property type="project" value="TreeGrafter"/>
</dbReference>
<evidence type="ECO:0000313" key="16">
    <source>
        <dbReference type="Ensembl" id="ENSXCOP00000025145.1"/>
    </source>
</evidence>
<evidence type="ECO:0000256" key="7">
    <source>
        <dbReference type="ARBA" id="ARBA00022723"/>
    </source>
</evidence>
<dbReference type="InterPro" id="IPR031991">
    <property type="entry name" value="Rev1_C"/>
</dbReference>
<evidence type="ECO:0000256" key="4">
    <source>
        <dbReference type="ARBA" id="ARBA00022634"/>
    </source>
</evidence>
<dbReference type="Gene3D" id="3.40.1170.60">
    <property type="match status" value="1"/>
</dbReference>
<dbReference type="GO" id="GO:0051880">
    <property type="term" value="F:G-quadruplex DNA binding"/>
    <property type="evidence" value="ECO:0007669"/>
    <property type="project" value="Ensembl"/>
</dbReference>
<dbReference type="InterPro" id="IPR001126">
    <property type="entry name" value="UmuC"/>
</dbReference>
<comment type="similarity">
    <text evidence="2">Belongs to the DNA polymerase type-Y family.</text>
</comment>
<dbReference type="PIRSF" id="PIRSF036573">
    <property type="entry name" value="REV1"/>
    <property type="match status" value="1"/>
</dbReference>
<dbReference type="Ensembl" id="ENSXCOT00000025450.1">
    <property type="protein sequence ID" value="ENSXCOP00000025145.1"/>
    <property type="gene ID" value="ENSXCOG00000018779.1"/>
</dbReference>
<proteinExistence type="inferred from homology"/>
<evidence type="ECO:0000256" key="14">
    <source>
        <dbReference type="SAM" id="MobiDB-lite"/>
    </source>
</evidence>
<dbReference type="Gene3D" id="6.10.250.1630">
    <property type="match status" value="1"/>
</dbReference>
<feature type="region of interest" description="Disordered" evidence="14">
    <location>
        <begin position="658"/>
        <end position="688"/>
    </location>
</feature>
<dbReference type="Gene3D" id="1.20.58.1280">
    <property type="entry name" value="DNA repair protein Rev1, C-terminal domain"/>
    <property type="match status" value="1"/>
</dbReference>
<keyword evidence="10" id="KW-0238">DNA-binding</keyword>
<dbReference type="GO" id="GO:0005634">
    <property type="term" value="C:nucleus"/>
    <property type="evidence" value="ECO:0007669"/>
    <property type="project" value="UniProtKB-SubCell"/>
</dbReference>
<evidence type="ECO:0000256" key="6">
    <source>
        <dbReference type="ARBA" id="ARBA00022695"/>
    </source>
</evidence>
<dbReference type="InterPro" id="IPR017961">
    <property type="entry name" value="DNA_pol_Y-fam_little_finger"/>
</dbReference>
<dbReference type="CDD" id="cd12145">
    <property type="entry name" value="Rev1_C"/>
    <property type="match status" value="1"/>
</dbReference>
<evidence type="ECO:0000256" key="12">
    <source>
        <dbReference type="ARBA" id="ARBA00023242"/>
    </source>
</evidence>
<evidence type="ECO:0000256" key="11">
    <source>
        <dbReference type="ARBA" id="ARBA00023204"/>
    </source>
</evidence>
<dbReference type="GeneTree" id="ENSGT00940000156374"/>
<reference evidence="16" key="2">
    <citation type="submission" date="2025-09" db="UniProtKB">
        <authorList>
            <consortium name="Ensembl"/>
        </authorList>
    </citation>
    <scope>IDENTIFICATION</scope>
</reference>
<evidence type="ECO:0000313" key="17">
    <source>
        <dbReference type="Proteomes" id="UP000261380"/>
    </source>
</evidence>
<dbReference type="FunFam" id="3.30.70.270:FF:000005">
    <property type="entry name" value="DNA repair protein REV1"/>
    <property type="match status" value="1"/>
</dbReference>
<dbReference type="GO" id="GO:0003684">
    <property type="term" value="F:damaged DNA binding"/>
    <property type="evidence" value="ECO:0007669"/>
    <property type="project" value="InterPro"/>
</dbReference>
<dbReference type="GO" id="GO:0003887">
    <property type="term" value="F:DNA-directed DNA polymerase activity"/>
    <property type="evidence" value="ECO:0007669"/>
    <property type="project" value="InterPro"/>
</dbReference>
<dbReference type="Pfam" id="PF21999">
    <property type="entry name" value="IMS_HHH_1"/>
    <property type="match status" value="1"/>
</dbReference>
<keyword evidence="6" id="KW-0548">Nucleotidyltransferase</keyword>
<dbReference type="GO" id="GO:0006281">
    <property type="term" value="P:DNA repair"/>
    <property type="evidence" value="ECO:0007669"/>
    <property type="project" value="UniProtKB-KW"/>
</dbReference>
<keyword evidence="7 13" id="KW-0479">Metal-binding</keyword>
<dbReference type="FunFam" id="3.40.1170.60:FF:000005">
    <property type="entry name" value="DNA repair protein REV1"/>
    <property type="match status" value="1"/>
</dbReference>
<sequence>LEHKMYIFIVYFWLHYCSYCGILSFCKCHVLESVFSSQNNSLSICAPWKEAKKGFTSESKMTKSRLEFTKIPPSVCLVNNITATMLLFLSGKADDDLSVTPSQDIPDSHGNGVNPDAAGLSMAEIASCSYEARQAGVRNGMFFGKAKQLCPLLQSVPYDFDAYKEVALNMYEILASYTNDIEALSCDEALIDASHLLAEVGVTPDDLAEAIRADIQGKTGCCASVGMGSNILLARLATRKAKPNGQYFLRYEEVDDFIRDLPVTSLPGVGHVMAKKLAVMGVKSCGDLQQLSLSQLQKKFGPRTGQTLFRFCRGLDDRPVRFEKERKSVSAEMNYNIRFVTVDEAECFLTNLSMEVQRRLKEAGLRGRRVTLKVMVRKVGAPLEPAKYGGHGICDNLAKTVMLAQSTDSGQLIASAVIKLLHAMKLEVQDLRGVGIQVQQLEGNQPQAQDCRGTRTRSIKDMLLGQGSNSFICVLKNAADTRHKQTSSTAALSGSSSPHPLTPAEPVPGTSKETPVCRAAPKLSRTRLNLSIEVPSPSQVDRSVLEALPAELREQVEQSWTKRDERSNHCHSPDLQLSSPHPAPYAPPAGTLVLQFPNQPDNPGIVLELPNFSQVEKHLLEILTWCPVALSEQKNPLLQLKQPAAGTGIGRLKRRYKRKNGVSPVKKGTSPLKRRQATNSPAKHVPPIKPLEPVNVPKVILRVVTDGEITLFSLPRPVPTLAGACDLTDIKTLLREWVTTITEPMEEDILQVVKYCTDLIEDKDLEKLDLIIRYMKRLMQESVESVWSMAFDFILDNIQVVVHQAYGSILKIT</sequence>
<evidence type="ECO:0000256" key="5">
    <source>
        <dbReference type="ARBA" id="ARBA00022679"/>
    </source>
</evidence>
<dbReference type="Gene3D" id="3.30.70.270">
    <property type="match status" value="1"/>
</dbReference>
<evidence type="ECO:0000256" key="13">
    <source>
        <dbReference type="PIRSR" id="PIRSR036573-2"/>
    </source>
</evidence>
<dbReference type="InterPro" id="IPR038401">
    <property type="entry name" value="Rev1_C_sf"/>
</dbReference>
<dbReference type="PANTHER" id="PTHR45990:SF1">
    <property type="entry name" value="DNA REPAIR PROTEIN REV1"/>
    <property type="match status" value="1"/>
</dbReference>
<feature type="compositionally biased region" description="Basic and acidic residues" evidence="14">
    <location>
        <begin position="560"/>
        <end position="572"/>
    </location>
</feature>
<evidence type="ECO:0000256" key="8">
    <source>
        <dbReference type="ARBA" id="ARBA00022763"/>
    </source>
</evidence>
<dbReference type="GO" id="GO:0046872">
    <property type="term" value="F:metal ion binding"/>
    <property type="evidence" value="ECO:0007669"/>
    <property type="project" value="UniProtKB-KW"/>
</dbReference>
<dbReference type="Gene3D" id="3.30.1490.100">
    <property type="entry name" value="DNA polymerase, Y-family, little finger domain"/>
    <property type="match status" value="1"/>
</dbReference>
<keyword evidence="5" id="KW-0808">Transferase</keyword>
<comment type="cofactor">
    <cofactor evidence="13">
        <name>Mg(2+)</name>
        <dbReference type="ChEBI" id="CHEBI:18420"/>
    </cofactor>
    <text evidence="13">Binds 2 magnesium ions.</text>
</comment>
<protein>
    <recommendedName>
        <fullName evidence="3">DNA repair protein REV1</fullName>
    </recommendedName>
</protein>
<dbReference type="InterPro" id="IPR043502">
    <property type="entry name" value="DNA/RNA_pol_sf"/>
</dbReference>
<dbReference type="InterPro" id="IPR053848">
    <property type="entry name" value="IMS_HHH_1"/>
</dbReference>
<evidence type="ECO:0000256" key="10">
    <source>
        <dbReference type="ARBA" id="ARBA00023125"/>
    </source>
</evidence>
<dbReference type="FunFam" id="3.30.1490.100:FF:000001">
    <property type="entry name" value="DNA repair protein REV1"/>
    <property type="match status" value="1"/>
</dbReference>
<feature type="domain" description="UmuC" evidence="15">
    <location>
        <begin position="121"/>
        <end position="270"/>
    </location>
</feature>
<evidence type="ECO:0000256" key="3">
    <source>
        <dbReference type="ARBA" id="ARBA00020399"/>
    </source>
</evidence>
<evidence type="ECO:0000256" key="1">
    <source>
        <dbReference type="ARBA" id="ARBA00004123"/>
    </source>
</evidence>
<feature type="binding site" evidence="13">
    <location>
        <position position="188"/>
    </location>
    <ligand>
        <name>Mg(2+)</name>
        <dbReference type="ChEBI" id="CHEBI:18420"/>
        <label>1</label>
    </ligand>
</feature>
<dbReference type="GO" id="GO:0042276">
    <property type="term" value="P:error-prone translesion synthesis"/>
    <property type="evidence" value="ECO:0007669"/>
    <property type="project" value="InterPro"/>
</dbReference>
<feature type="region of interest" description="Disordered" evidence="14">
    <location>
        <begin position="560"/>
        <end position="580"/>
    </location>
</feature>
<dbReference type="Proteomes" id="UP000261380">
    <property type="component" value="Unplaced"/>
</dbReference>
<keyword evidence="12" id="KW-0539">Nucleus</keyword>
<dbReference type="SUPFAM" id="SSF56672">
    <property type="entry name" value="DNA/RNA polymerases"/>
    <property type="match status" value="1"/>
</dbReference>
<evidence type="ECO:0000256" key="2">
    <source>
        <dbReference type="ARBA" id="ARBA00010945"/>
    </source>
</evidence>
<dbReference type="Gene3D" id="1.10.150.20">
    <property type="entry name" value="5' to 3' exonuclease, C-terminal subdomain"/>
    <property type="match status" value="1"/>
</dbReference>
<dbReference type="Pfam" id="PF16727">
    <property type="entry name" value="REV1_C"/>
    <property type="match status" value="1"/>
</dbReference>
<evidence type="ECO:0000259" key="15">
    <source>
        <dbReference type="PROSITE" id="PS50173"/>
    </source>
</evidence>
<dbReference type="Pfam" id="PF00817">
    <property type="entry name" value="IMS"/>
    <property type="match status" value="1"/>
</dbReference>
<keyword evidence="8" id="KW-0227">DNA damage</keyword>
<dbReference type="InterPro" id="IPR036775">
    <property type="entry name" value="DNA_pol_Y-fam_lit_finger_sf"/>
</dbReference>
<accession>A0A3B5MY60</accession>
<keyword evidence="17" id="KW-1185">Reference proteome</keyword>
<dbReference type="AlphaFoldDB" id="A0A3B5MY60"/>
<reference evidence="16" key="1">
    <citation type="submission" date="2025-08" db="UniProtKB">
        <authorList>
            <consortium name="Ensembl"/>
        </authorList>
    </citation>
    <scope>IDENTIFICATION</scope>
</reference>
<dbReference type="FunFam" id="1.20.58.1280:FF:000001">
    <property type="entry name" value="DNA repair protein REV1"/>
    <property type="match status" value="1"/>
</dbReference>
<keyword evidence="4" id="KW-0237">DNA synthesis</keyword>
<organism evidence="16 17">
    <name type="scientific">Xiphophorus couchianus</name>
    <name type="common">Monterrey platyfish</name>
    <dbReference type="NCBI Taxonomy" id="32473"/>
    <lineage>
        <taxon>Eukaryota</taxon>
        <taxon>Metazoa</taxon>
        <taxon>Chordata</taxon>
        <taxon>Craniata</taxon>
        <taxon>Vertebrata</taxon>
        <taxon>Euteleostomi</taxon>
        <taxon>Actinopterygii</taxon>
        <taxon>Neopterygii</taxon>
        <taxon>Teleostei</taxon>
        <taxon>Neoteleostei</taxon>
        <taxon>Acanthomorphata</taxon>
        <taxon>Ovalentaria</taxon>
        <taxon>Atherinomorphae</taxon>
        <taxon>Cyprinodontiformes</taxon>
        <taxon>Poeciliidae</taxon>
        <taxon>Poeciliinae</taxon>
        <taxon>Xiphophorus</taxon>
    </lineage>
</organism>
<keyword evidence="11" id="KW-0234">DNA repair</keyword>
<name>A0A3B5MY60_9TELE</name>
<dbReference type="InterPro" id="IPR043128">
    <property type="entry name" value="Rev_trsase/Diguanyl_cyclase"/>
</dbReference>
<dbReference type="PANTHER" id="PTHR45990">
    <property type="entry name" value="DNA REPAIR PROTEIN REV1"/>
    <property type="match status" value="1"/>
</dbReference>
<dbReference type="SUPFAM" id="SSF100879">
    <property type="entry name" value="Lesion bypass DNA polymerase (Y-family), little finger domain"/>
    <property type="match status" value="1"/>
</dbReference>
<feature type="binding site" evidence="13">
    <location>
        <position position="187"/>
    </location>
    <ligand>
        <name>Mg(2+)</name>
        <dbReference type="ChEBI" id="CHEBI:18420"/>
        <label>1</label>
    </ligand>
</feature>
<comment type="subcellular location">
    <subcellularLocation>
        <location evidence="1">Nucleus</location>
    </subcellularLocation>
</comment>
<dbReference type="PROSITE" id="PS50173">
    <property type="entry name" value="UMUC"/>
    <property type="match status" value="1"/>
</dbReference>